<feature type="coiled-coil region" evidence="3">
    <location>
        <begin position="564"/>
        <end position="619"/>
    </location>
</feature>
<dbReference type="SUPFAM" id="SSF52540">
    <property type="entry name" value="P-loop containing nucleoside triphosphate hydrolases"/>
    <property type="match status" value="2"/>
</dbReference>
<dbReference type="SMART" id="SM00382">
    <property type="entry name" value="AAA"/>
    <property type="match status" value="2"/>
</dbReference>
<feature type="domain" description="ABC transporter" evidence="5">
    <location>
        <begin position="18"/>
        <end position="222"/>
    </location>
</feature>
<protein>
    <submittedName>
        <fullName evidence="6">Unannotated protein</fullName>
    </submittedName>
</protein>
<gene>
    <name evidence="6" type="ORF">UFOPK3376_03398</name>
</gene>
<evidence type="ECO:0000256" key="1">
    <source>
        <dbReference type="ARBA" id="ARBA00022741"/>
    </source>
</evidence>
<dbReference type="InterPro" id="IPR017871">
    <property type="entry name" value="ABC_transporter-like_CS"/>
</dbReference>
<keyword evidence="2" id="KW-0067">ATP-binding</keyword>
<evidence type="ECO:0000256" key="4">
    <source>
        <dbReference type="SAM" id="MobiDB-lite"/>
    </source>
</evidence>
<keyword evidence="3" id="KW-0175">Coiled coil</keyword>
<keyword evidence="1" id="KW-0547">Nucleotide-binding</keyword>
<evidence type="ECO:0000256" key="2">
    <source>
        <dbReference type="ARBA" id="ARBA00022840"/>
    </source>
</evidence>
<sequence length="635" mass="67573">MAGSLSFSAPILSPVILIDAQGLRASRPNRPLFDDVSLTLSDGDRIGVVGLNGCGKSTLLRIISGDLQPEQGVVRRGRGARIGVLAQLPVLPTGSVRDAVGEGWRGEAMLDRLGMSGLLESPTNELSGGQQKRVALAALLVRDWEALILDEPTNHLDLDAIAYLEEWLANYSGGLLLVTHDRHVLDRVTNKVLEIDRGHAYLHVPAGWHDGSGYAAYLAARIEREEQAATAEQSRKNLARHELAWLRRGAPARSTKPKARVEAAKALIERRHDAAARSGELGLSLGSQRLGSKGVELHGVGFSWPAPADTADTRGSLVLKPFDHMLEPGDRLGIVGPNGAGKSTLLDLIAQRLQPTTGHIELGRTVKVGYYDQLGRDLDVSQRVREAVAGDKGAPSLEDISLMRQFWFDGDAQFAPISTLSGGERRRLQLLLTLVAQPNVLLLDEPTNDLDLDTLRALEEFLDDWPGIVVVVSHDRVFLDRTVTEVLALDGVGGAGLVRGGVAGWLAQRAVSASATVAPSARGKLAQSQSQAPAQPLNGGGGRDVAGGVKPSPKPVSVKSPSTLRRLLTQAERALAQANDLQARLSNDLAGAGGDHVRLARLSAELATAQTTVDSAEEAWLALAGEAELQGLVVE</sequence>
<dbReference type="PROSITE" id="PS00211">
    <property type="entry name" value="ABC_TRANSPORTER_1"/>
    <property type="match status" value="2"/>
</dbReference>
<dbReference type="PROSITE" id="PS50893">
    <property type="entry name" value="ABC_TRANSPORTER_2"/>
    <property type="match status" value="2"/>
</dbReference>
<evidence type="ECO:0000313" key="6">
    <source>
        <dbReference type="EMBL" id="CAB4900784.1"/>
    </source>
</evidence>
<dbReference type="PANTHER" id="PTHR42855:SF1">
    <property type="entry name" value="ABC TRANSPORTER DOMAIN-CONTAINING PROTEIN"/>
    <property type="match status" value="1"/>
</dbReference>
<accession>A0A6J7G2H8</accession>
<feature type="domain" description="ABC transporter" evidence="5">
    <location>
        <begin position="295"/>
        <end position="518"/>
    </location>
</feature>
<feature type="region of interest" description="Disordered" evidence="4">
    <location>
        <begin position="522"/>
        <end position="561"/>
    </location>
</feature>
<dbReference type="CDD" id="cd03221">
    <property type="entry name" value="ABCF_EF-3"/>
    <property type="match status" value="2"/>
</dbReference>
<proteinExistence type="predicted"/>
<evidence type="ECO:0000259" key="5">
    <source>
        <dbReference type="PROSITE" id="PS50893"/>
    </source>
</evidence>
<dbReference type="EMBL" id="CAFBLP010000193">
    <property type="protein sequence ID" value="CAB4900784.1"/>
    <property type="molecule type" value="Genomic_DNA"/>
</dbReference>
<reference evidence="6" key="1">
    <citation type="submission" date="2020-05" db="EMBL/GenBank/DDBJ databases">
        <authorList>
            <person name="Chiriac C."/>
            <person name="Salcher M."/>
            <person name="Ghai R."/>
            <person name="Kavagutti S V."/>
        </authorList>
    </citation>
    <scope>NUCLEOTIDE SEQUENCE</scope>
</reference>
<dbReference type="InterPro" id="IPR027417">
    <property type="entry name" value="P-loop_NTPase"/>
</dbReference>
<feature type="compositionally biased region" description="Low complexity" evidence="4">
    <location>
        <begin position="522"/>
        <end position="536"/>
    </location>
</feature>
<dbReference type="Gene3D" id="3.40.50.300">
    <property type="entry name" value="P-loop containing nucleotide triphosphate hydrolases"/>
    <property type="match status" value="2"/>
</dbReference>
<dbReference type="Pfam" id="PF00005">
    <property type="entry name" value="ABC_tran"/>
    <property type="match status" value="2"/>
</dbReference>
<dbReference type="AlphaFoldDB" id="A0A6J7G2H8"/>
<dbReference type="PANTHER" id="PTHR42855">
    <property type="entry name" value="ABC TRANSPORTER ATP-BINDING SUBUNIT"/>
    <property type="match status" value="1"/>
</dbReference>
<dbReference type="InterPro" id="IPR003439">
    <property type="entry name" value="ABC_transporter-like_ATP-bd"/>
</dbReference>
<feature type="compositionally biased region" description="Low complexity" evidence="4">
    <location>
        <begin position="546"/>
        <end position="561"/>
    </location>
</feature>
<dbReference type="InterPro" id="IPR051309">
    <property type="entry name" value="ABCF_ATPase"/>
</dbReference>
<organism evidence="6">
    <name type="scientific">freshwater metagenome</name>
    <dbReference type="NCBI Taxonomy" id="449393"/>
    <lineage>
        <taxon>unclassified sequences</taxon>
        <taxon>metagenomes</taxon>
        <taxon>ecological metagenomes</taxon>
    </lineage>
</organism>
<dbReference type="GO" id="GO:0016887">
    <property type="term" value="F:ATP hydrolysis activity"/>
    <property type="evidence" value="ECO:0007669"/>
    <property type="project" value="InterPro"/>
</dbReference>
<dbReference type="GO" id="GO:0005524">
    <property type="term" value="F:ATP binding"/>
    <property type="evidence" value="ECO:0007669"/>
    <property type="project" value="UniProtKB-KW"/>
</dbReference>
<name>A0A6J7G2H8_9ZZZZ</name>
<evidence type="ECO:0000256" key="3">
    <source>
        <dbReference type="SAM" id="Coils"/>
    </source>
</evidence>
<dbReference type="InterPro" id="IPR003593">
    <property type="entry name" value="AAA+_ATPase"/>
</dbReference>